<dbReference type="CDD" id="cd02966">
    <property type="entry name" value="TlpA_like_family"/>
    <property type="match status" value="1"/>
</dbReference>
<dbReference type="GO" id="GO:0016491">
    <property type="term" value="F:oxidoreductase activity"/>
    <property type="evidence" value="ECO:0007669"/>
    <property type="project" value="InterPro"/>
</dbReference>
<dbReference type="PANTHER" id="PTHR42852">
    <property type="entry name" value="THIOL:DISULFIDE INTERCHANGE PROTEIN DSBE"/>
    <property type="match status" value="1"/>
</dbReference>
<dbReference type="GeneID" id="98660675"/>
<sequence>MKRNRLIAFALSVSLLLGASACGKPAKTVSELIAEENAILDQHQELWTTALNSLDKDNLTQSTQSTNYADVLDLAIKNVKDQLSDEDYKTLTDDAAKVRKLEDQLQALPPETAEVNTASAGDTFPSFEGKDLDGNAVDSSLFADNAFTVVNFWFSGCKPCVAELGDLDKLNQTVKAQGGEVIGINTETLDDNADAIATAKQILQTKGASYRNITFASGSEAGKFALNIMSFPTTYVIDRNGKIVGEPVLGGITNENSMKQLQENIDTAIANDGK</sequence>
<accession>A0AAW4W1J6</accession>
<feature type="domain" description="Thioredoxin" evidence="2">
    <location>
        <begin position="118"/>
        <end position="270"/>
    </location>
</feature>
<dbReference type="RefSeq" id="WP_227601082.1">
    <property type="nucleotide sequence ID" value="NZ_JAJEPX010000041.1"/>
</dbReference>
<dbReference type="EMBL" id="JAJEPX010000041">
    <property type="protein sequence ID" value="MCC2177610.1"/>
    <property type="molecule type" value="Genomic_DNA"/>
</dbReference>
<proteinExistence type="predicted"/>
<dbReference type="SUPFAM" id="SSF52833">
    <property type="entry name" value="Thioredoxin-like"/>
    <property type="match status" value="1"/>
</dbReference>
<feature type="chain" id="PRO_5043902010" evidence="1">
    <location>
        <begin position="22"/>
        <end position="274"/>
    </location>
</feature>
<evidence type="ECO:0000313" key="4">
    <source>
        <dbReference type="Proteomes" id="UP001298753"/>
    </source>
</evidence>
<feature type="signal peptide" evidence="1">
    <location>
        <begin position="1"/>
        <end position="21"/>
    </location>
</feature>
<gene>
    <name evidence="3" type="ORF">LKD22_10815</name>
</gene>
<comment type="caution">
    <text evidence="3">The sequence shown here is derived from an EMBL/GenBank/DDBJ whole genome shotgun (WGS) entry which is preliminary data.</text>
</comment>
<dbReference type="PROSITE" id="PS51257">
    <property type="entry name" value="PROKAR_LIPOPROTEIN"/>
    <property type="match status" value="1"/>
</dbReference>
<reference evidence="3 4" key="1">
    <citation type="submission" date="2021-10" db="EMBL/GenBank/DDBJ databases">
        <title>Anaerobic single-cell dispensing facilitates the cultivation of human gut bacteria.</title>
        <authorList>
            <person name="Afrizal A."/>
        </authorList>
    </citation>
    <scope>NUCLEOTIDE SEQUENCE [LARGE SCALE GENOMIC DNA]</scope>
    <source>
        <strain evidence="3 4">CLA-AA-H270</strain>
    </source>
</reference>
<dbReference type="InterPro" id="IPR050553">
    <property type="entry name" value="Thioredoxin_ResA/DsbE_sf"/>
</dbReference>
<keyword evidence="1" id="KW-0732">Signal</keyword>
<dbReference type="PANTHER" id="PTHR42852:SF13">
    <property type="entry name" value="PROTEIN DIPZ"/>
    <property type="match status" value="1"/>
</dbReference>
<dbReference type="Proteomes" id="UP001298753">
    <property type="component" value="Unassembled WGS sequence"/>
</dbReference>
<dbReference type="Pfam" id="PF00578">
    <property type="entry name" value="AhpC-TSA"/>
    <property type="match status" value="1"/>
</dbReference>
<dbReference type="InterPro" id="IPR000866">
    <property type="entry name" value="AhpC/TSA"/>
</dbReference>
<dbReference type="PROSITE" id="PS51352">
    <property type="entry name" value="THIOREDOXIN_2"/>
    <property type="match status" value="1"/>
</dbReference>
<dbReference type="GO" id="GO:0016209">
    <property type="term" value="F:antioxidant activity"/>
    <property type="evidence" value="ECO:0007669"/>
    <property type="project" value="InterPro"/>
</dbReference>
<dbReference type="InterPro" id="IPR013766">
    <property type="entry name" value="Thioredoxin_domain"/>
</dbReference>
<evidence type="ECO:0000313" key="3">
    <source>
        <dbReference type="EMBL" id="MCC2177610.1"/>
    </source>
</evidence>
<dbReference type="Gene3D" id="3.40.30.10">
    <property type="entry name" value="Glutaredoxin"/>
    <property type="match status" value="1"/>
</dbReference>
<organism evidence="3 4">
    <name type="scientific">Agathobaculum butyriciproducens</name>
    <dbReference type="NCBI Taxonomy" id="1628085"/>
    <lineage>
        <taxon>Bacteria</taxon>
        <taxon>Bacillati</taxon>
        <taxon>Bacillota</taxon>
        <taxon>Clostridia</taxon>
        <taxon>Eubacteriales</taxon>
        <taxon>Butyricicoccaceae</taxon>
        <taxon>Agathobaculum</taxon>
    </lineage>
</organism>
<evidence type="ECO:0000256" key="1">
    <source>
        <dbReference type="SAM" id="SignalP"/>
    </source>
</evidence>
<dbReference type="InterPro" id="IPR036249">
    <property type="entry name" value="Thioredoxin-like_sf"/>
</dbReference>
<protein>
    <submittedName>
        <fullName evidence="3">TlpA family protein disulfide reductase</fullName>
    </submittedName>
</protein>
<name>A0AAW4W1J6_9FIRM</name>
<keyword evidence="4" id="KW-1185">Reference proteome</keyword>
<evidence type="ECO:0000259" key="2">
    <source>
        <dbReference type="PROSITE" id="PS51352"/>
    </source>
</evidence>
<dbReference type="AlphaFoldDB" id="A0AAW4W1J6"/>